<dbReference type="EMBL" id="JAQQDW010000073">
    <property type="protein sequence ID" value="MFM0107191.1"/>
    <property type="molecule type" value="Genomic_DNA"/>
</dbReference>
<organism evidence="1 2">
    <name type="scientific">Paraburkholderia rhynchosiae</name>
    <dbReference type="NCBI Taxonomy" id="487049"/>
    <lineage>
        <taxon>Bacteria</taxon>
        <taxon>Pseudomonadati</taxon>
        <taxon>Pseudomonadota</taxon>
        <taxon>Betaproteobacteria</taxon>
        <taxon>Burkholderiales</taxon>
        <taxon>Burkholderiaceae</taxon>
        <taxon>Paraburkholderia</taxon>
    </lineage>
</organism>
<reference evidence="1 2" key="1">
    <citation type="journal article" date="2024" name="Chem. Sci.">
        <title>Discovery of megapolipeptins by genome mining of a Burkholderiales bacteria collection.</title>
        <authorList>
            <person name="Paulo B.S."/>
            <person name="Recchia M.J.J."/>
            <person name="Lee S."/>
            <person name="Fergusson C.H."/>
            <person name="Romanowski S.B."/>
            <person name="Hernandez A."/>
            <person name="Krull N."/>
            <person name="Liu D.Y."/>
            <person name="Cavanagh H."/>
            <person name="Bos A."/>
            <person name="Gray C.A."/>
            <person name="Murphy B.T."/>
            <person name="Linington R.G."/>
            <person name="Eustaquio A.S."/>
        </authorList>
    </citation>
    <scope>NUCLEOTIDE SEQUENCE [LARGE SCALE GENOMIC DNA]</scope>
    <source>
        <strain evidence="1 2">RL18-126-BIB-B</strain>
    </source>
</reference>
<proteinExistence type="predicted"/>
<gene>
    <name evidence="1" type="ORF">PQR01_27805</name>
</gene>
<accession>A0ACC7NLR8</accession>
<comment type="caution">
    <text evidence="1">The sequence shown here is derived from an EMBL/GenBank/DDBJ whole genome shotgun (WGS) entry which is preliminary data.</text>
</comment>
<sequence>MKLEGTKIASLFLQAQLLLFSQKHFSNARSRHRVKVFSEVIGAVRGMYETQISTTACPASLGYPARNPLQHVAGGGYQSGDRPRFR</sequence>
<keyword evidence="2" id="KW-1185">Reference proteome</keyword>
<dbReference type="Proteomes" id="UP001629235">
    <property type="component" value="Unassembled WGS sequence"/>
</dbReference>
<evidence type="ECO:0000313" key="1">
    <source>
        <dbReference type="EMBL" id="MFM0107191.1"/>
    </source>
</evidence>
<protein>
    <submittedName>
        <fullName evidence="1">Uncharacterized protein</fullName>
    </submittedName>
</protein>
<evidence type="ECO:0000313" key="2">
    <source>
        <dbReference type="Proteomes" id="UP001629235"/>
    </source>
</evidence>
<name>A0ACC7NLR8_9BURK</name>